<feature type="transmembrane region" description="Helical" evidence="1">
    <location>
        <begin position="72"/>
        <end position="93"/>
    </location>
</feature>
<keyword evidence="1" id="KW-0472">Membrane</keyword>
<dbReference type="AlphaFoldDB" id="A0A1D9MM37"/>
<feature type="transmembrane region" description="Helical" evidence="1">
    <location>
        <begin position="21"/>
        <end position="52"/>
    </location>
</feature>
<evidence type="ECO:0000256" key="1">
    <source>
        <dbReference type="SAM" id="Phobius"/>
    </source>
</evidence>
<gene>
    <name evidence="2" type="ORF">BK816_08740</name>
</gene>
<name>A0A1D9MM37_9ACTO</name>
<dbReference type="STRING" id="1912795.BK816_08740"/>
<sequence length="195" mass="21045">MSQSNSKLYIKYLARRATHSSRAWTAGIVGFVVAVISGYLLVELVMSMLGYGPLLASPLQMLEFVRDLPSRVALPWLALVGLGLFILGLILLIKALAAGSLNRHQVDSDRVTWIIDDRVLAAAVSSHLRQFAGLGQGQVITSVDRKTVTVTVSPHAGRIVDKTALQNELVSFLSSQKLTTDLRPVVEVQTGGAPE</sequence>
<reference evidence="2 3" key="1">
    <citation type="submission" date="2016-10" db="EMBL/GenBank/DDBJ databases">
        <title>Actinomyces aegypiusis sp. nov., isolated from the Aegypius monachus in Qinghai Tibet Plateau China.</title>
        <authorList>
            <person name="Wang Y."/>
        </authorList>
    </citation>
    <scope>NUCLEOTIDE SEQUENCE [LARGE SCALE GENOMIC DNA]</scope>
    <source>
        <strain evidence="2 3">VUL4_3</strain>
    </source>
</reference>
<evidence type="ECO:0000313" key="3">
    <source>
        <dbReference type="Proteomes" id="UP000176288"/>
    </source>
</evidence>
<keyword evidence="1" id="KW-1133">Transmembrane helix</keyword>
<keyword evidence="3" id="KW-1185">Reference proteome</keyword>
<accession>A0A1D9MM37</accession>
<dbReference type="EMBL" id="CP017812">
    <property type="protein sequence ID" value="AOZ73345.1"/>
    <property type="molecule type" value="Genomic_DNA"/>
</dbReference>
<proteinExistence type="predicted"/>
<organism evidence="2 3">
    <name type="scientific">Boudabousia tangfeifanii</name>
    <dbReference type="NCBI Taxonomy" id="1912795"/>
    <lineage>
        <taxon>Bacteria</taxon>
        <taxon>Bacillati</taxon>
        <taxon>Actinomycetota</taxon>
        <taxon>Actinomycetes</taxon>
        <taxon>Actinomycetales</taxon>
        <taxon>Actinomycetaceae</taxon>
        <taxon>Boudabousia</taxon>
    </lineage>
</organism>
<evidence type="ECO:0000313" key="2">
    <source>
        <dbReference type="EMBL" id="AOZ73345.1"/>
    </source>
</evidence>
<dbReference type="OrthoDB" id="3266985at2"/>
<protein>
    <submittedName>
        <fullName evidence="2">Uncharacterized protein</fullName>
    </submittedName>
</protein>
<dbReference type="KEGG" id="avu:BK816_08740"/>
<keyword evidence="1" id="KW-0812">Transmembrane</keyword>
<dbReference type="Proteomes" id="UP000176288">
    <property type="component" value="Chromosome"/>
</dbReference>
<dbReference type="RefSeq" id="WP_071164808.1">
    <property type="nucleotide sequence ID" value="NZ_CP017812.1"/>
</dbReference>